<dbReference type="Gene3D" id="1.10.1200.10">
    <property type="entry name" value="ACP-like"/>
    <property type="match status" value="1"/>
</dbReference>
<dbReference type="EMBL" id="BAAAPE010000005">
    <property type="protein sequence ID" value="GAA2069406.1"/>
    <property type="molecule type" value="Genomic_DNA"/>
</dbReference>
<evidence type="ECO:0000313" key="5">
    <source>
        <dbReference type="Proteomes" id="UP001500016"/>
    </source>
</evidence>
<dbReference type="InterPro" id="IPR009081">
    <property type="entry name" value="PP-bd_ACP"/>
</dbReference>
<evidence type="ECO:0000256" key="2">
    <source>
        <dbReference type="ARBA" id="ARBA00022553"/>
    </source>
</evidence>
<keyword evidence="1" id="KW-0596">Phosphopantetheine</keyword>
<dbReference type="InterPro" id="IPR020806">
    <property type="entry name" value="PKS_PP-bd"/>
</dbReference>
<feature type="domain" description="Carrier" evidence="3">
    <location>
        <begin position="7"/>
        <end position="84"/>
    </location>
</feature>
<gene>
    <name evidence="4" type="ORF">GCM10009801_18980</name>
</gene>
<protein>
    <recommendedName>
        <fullName evidence="3">Carrier domain-containing protein</fullName>
    </recommendedName>
</protein>
<dbReference type="Proteomes" id="UP001500016">
    <property type="component" value="Unassembled WGS sequence"/>
</dbReference>
<sequence>MTSSVGISAQQLQDRLRDELSARFGVDGSEVTADTTFEALGLDSLALVELSDVLQGALGVSIADDDFTGEQRIADVVALLQEKLIENAAATDQA</sequence>
<comment type="caution">
    <text evidence="4">The sequence shown here is derived from an EMBL/GenBank/DDBJ whole genome shotgun (WGS) entry which is preliminary data.</text>
</comment>
<dbReference type="InterPro" id="IPR036736">
    <property type="entry name" value="ACP-like_sf"/>
</dbReference>
<reference evidence="4 5" key="1">
    <citation type="journal article" date="2019" name="Int. J. Syst. Evol. Microbiol.">
        <title>The Global Catalogue of Microorganisms (GCM) 10K type strain sequencing project: providing services to taxonomists for standard genome sequencing and annotation.</title>
        <authorList>
            <consortium name="The Broad Institute Genomics Platform"/>
            <consortium name="The Broad Institute Genome Sequencing Center for Infectious Disease"/>
            <person name="Wu L."/>
            <person name="Ma J."/>
        </authorList>
    </citation>
    <scope>NUCLEOTIDE SEQUENCE [LARGE SCALE GENOMIC DNA]</scope>
    <source>
        <strain evidence="4 5">JCM 15478</strain>
    </source>
</reference>
<dbReference type="RefSeq" id="WP_344526060.1">
    <property type="nucleotide sequence ID" value="NZ_BAAAPE010000005.1"/>
</dbReference>
<dbReference type="Pfam" id="PF00550">
    <property type="entry name" value="PP-binding"/>
    <property type="match status" value="1"/>
</dbReference>
<dbReference type="SMART" id="SM00823">
    <property type="entry name" value="PKS_PP"/>
    <property type="match status" value="1"/>
</dbReference>
<proteinExistence type="predicted"/>
<keyword evidence="5" id="KW-1185">Reference proteome</keyword>
<dbReference type="PROSITE" id="PS50075">
    <property type="entry name" value="CARRIER"/>
    <property type="match status" value="1"/>
</dbReference>
<dbReference type="SUPFAM" id="SSF47336">
    <property type="entry name" value="ACP-like"/>
    <property type="match status" value="1"/>
</dbReference>
<evidence type="ECO:0000259" key="3">
    <source>
        <dbReference type="PROSITE" id="PS50075"/>
    </source>
</evidence>
<organism evidence="4 5">
    <name type="scientific">Streptomyces albiaxialis</name>
    <dbReference type="NCBI Taxonomy" id="329523"/>
    <lineage>
        <taxon>Bacteria</taxon>
        <taxon>Bacillati</taxon>
        <taxon>Actinomycetota</taxon>
        <taxon>Actinomycetes</taxon>
        <taxon>Kitasatosporales</taxon>
        <taxon>Streptomycetaceae</taxon>
        <taxon>Streptomyces</taxon>
    </lineage>
</organism>
<evidence type="ECO:0000313" key="4">
    <source>
        <dbReference type="EMBL" id="GAA2069406.1"/>
    </source>
</evidence>
<evidence type="ECO:0000256" key="1">
    <source>
        <dbReference type="ARBA" id="ARBA00022450"/>
    </source>
</evidence>
<name>A0ABN2VSF6_9ACTN</name>
<keyword evidence="2" id="KW-0597">Phosphoprotein</keyword>
<accession>A0ABN2VSF6</accession>